<dbReference type="PANTHER" id="PTHR48098:SF6">
    <property type="entry name" value="FERRI-BACILLIBACTIN ESTERASE BESA"/>
    <property type="match status" value="1"/>
</dbReference>
<dbReference type="Pfam" id="PF00756">
    <property type="entry name" value="Esterase"/>
    <property type="match status" value="1"/>
</dbReference>
<accession>A0A0S7BD28</accession>
<dbReference type="InterPro" id="IPR029058">
    <property type="entry name" value="AB_hydrolase_fold"/>
</dbReference>
<dbReference type="SUPFAM" id="SSF53474">
    <property type="entry name" value="alpha/beta-Hydrolases"/>
    <property type="match status" value="1"/>
</dbReference>
<keyword evidence="2" id="KW-1185">Reference proteome</keyword>
<keyword evidence="1" id="KW-0378">Hydrolase</keyword>
<dbReference type="GO" id="GO:0016787">
    <property type="term" value="F:hydrolase activity"/>
    <property type="evidence" value="ECO:0007669"/>
    <property type="project" value="UniProtKB-KW"/>
</dbReference>
<gene>
    <name evidence="1" type="ORF">LARV_00072</name>
</gene>
<dbReference type="Proteomes" id="UP000055060">
    <property type="component" value="Unassembled WGS sequence"/>
</dbReference>
<dbReference type="InterPro" id="IPR050583">
    <property type="entry name" value="Mycobacterial_A85_antigen"/>
</dbReference>
<evidence type="ECO:0000313" key="1">
    <source>
        <dbReference type="EMBL" id="GAP12339.1"/>
    </source>
</evidence>
<sequence>MIQWTQLFPAVAFFPGTLYRIDPFPSTDIPLRKVDFWLPVGYDSAKRYPVLYMHDGKNLFNPAEAYLGRTWGVAETLTQMGIDCIVVGVWSAGENRVPEYMPEAPFVGAQFDGMREGKCKDIRVAPYSDAYLRFLVEELKPWVDANLATLPDPTHTIVMGSSMGGLVSMYALCRYPQVFGSAGCLSTHWPIGAGQIEEWMRDNLPPPGNHRLYFDYSGHSLDRDYGVHNMRANGFLREAGWRDGIDYLMREFPGATHSARSWRKRLPIPVEFLFNRNS</sequence>
<dbReference type="AlphaFoldDB" id="A0A0S7BD28"/>
<dbReference type="STRING" id="360412.LARV_00072"/>
<proteinExistence type="predicted"/>
<dbReference type="EMBL" id="DF967972">
    <property type="protein sequence ID" value="GAP12339.1"/>
    <property type="molecule type" value="Genomic_DNA"/>
</dbReference>
<evidence type="ECO:0000313" key="2">
    <source>
        <dbReference type="Proteomes" id="UP000055060"/>
    </source>
</evidence>
<name>A0A0S7BD28_9CHLR</name>
<dbReference type="InterPro" id="IPR000801">
    <property type="entry name" value="Esterase-like"/>
</dbReference>
<organism evidence="1">
    <name type="scientific">Longilinea arvoryzae</name>
    <dbReference type="NCBI Taxonomy" id="360412"/>
    <lineage>
        <taxon>Bacteria</taxon>
        <taxon>Bacillati</taxon>
        <taxon>Chloroflexota</taxon>
        <taxon>Anaerolineae</taxon>
        <taxon>Anaerolineales</taxon>
        <taxon>Anaerolineaceae</taxon>
        <taxon>Longilinea</taxon>
    </lineage>
</organism>
<protein>
    <submittedName>
        <fullName evidence="1">Predicted hydrolase of the alpha/beta superfamily</fullName>
    </submittedName>
</protein>
<dbReference type="PANTHER" id="PTHR48098">
    <property type="entry name" value="ENTEROCHELIN ESTERASE-RELATED"/>
    <property type="match status" value="1"/>
</dbReference>
<reference evidence="1" key="1">
    <citation type="submission" date="2015-07" db="EMBL/GenBank/DDBJ databases">
        <title>Draft Genome Sequences of Anaerolinea thermolimosa IMO-1, Bellilinea caldifistulae GOMI-1, Leptolinea tardivitalis YMTK-2, Levilinea saccharolytica KIBI-1,Longilinea arvoryzae KOME-1, Previously Described as Members of the Anaerolineaceae (Chloroflexi).</title>
        <authorList>
            <person name="Sekiguchi Y."/>
            <person name="Ohashi A."/>
            <person name="Matsuura N."/>
            <person name="Tourlousse M.D."/>
        </authorList>
    </citation>
    <scope>NUCLEOTIDE SEQUENCE [LARGE SCALE GENOMIC DNA]</scope>
    <source>
        <strain evidence="1">KOME-1</strain>
    </source>
</reference>
<dbReference type="Gene3D" id="3.40.50.1820">
    <property type="entry name" value="alpha/beta hydrolase"/>
    <property type="match status" value="1"/>
</dbReference>